<dbReference type="GO" id="GO:0016579">
    <property type="term" value="P:protein deubiquitination"/>
    <property type="evidence" value="ECO:0007669"/>
    <property type="project" value="TreeGrafter"/>
</dbReference>
<evidence type="ECO:0000256" key="5">
    <source>
        <dbReference type="ARBA" id="ARBA00022786"/>
    </source>
</evidence>
<evidence type="ECO:0000256" key="11">
    <source>
        <dbReference type="RuleBase" id="RU361215"/>
    </source>
</evidence>
<dbReference type="STRING" id="224129.A0A1W4W4Z9"/>
<keyword evidence="7 10" id="KW-0788">Thiol protease</keyword>
<organism evidence="13 14">
    <name type="scientific">Agrilus planipennis</name>
    <name type="common">Emerald ash borer</name>
    <name type="synonym">Agrilus marcopoli</name>
    <dbReference type="NCBI Taxonomy" id="224129"/>
    <lineage>
        <taxon>Eukaryota</taxon>
        <taxon>Metazoa</taxon>
        <taxon>Ecdysozoa</taxon>
        <taxon>Arthropoda</taxon>
        <taxon>Hexapoda</taxon>
        <taxon>Insecta</taxon>
        <taxon>Pterygota</taxon>
        <taxon>Neoptera</taxon>
        <taxon>Endopterygota</taxon>
        <taxon>Coleoptera</taxon>
        <taxon>Polyphaga</taxon>
        <taxon>Elateriformia</taxon>
        <taxon>Buprestoidea</taxon>
        <taxon>Buprestidae</taxon>
        <taxon>Agrilinae</taxon>
        <taxon>Agrilus</taxon>
    </lineage>
</organism>
<proteinExistence type="inferred from homology"/>
<feature type="site" description="Important for enzyme activity" evidence="10">
    <location>
        <position position="180"/>
    </location>
</feature>
<dbReference type="FunFam" id="3.40.532.10:FF:000006">
    <property type="entry name" value="Ubiquitin carboxyl-terminal hydrolase"/>
    <property type="match status" value="1"/>
</dbReference>
<reference evidence="14" key="1">
    <citation type="submission" date="2025-08" db="UniProtKB">
        <authorList>
            <consortium name="RefSeq"/>
        </authorList>
    </citation>
    <scope>IDENTIFICATION</scope>
    <source>
        <tissue evidence="14">Entire body</tissue>
    </source>
</reference>
<accession>A0A1W4W4Z9</accession>
<dbReference type="GeneID" id="108732750"/>
<comment type="similarity">
    <text evidence="2 10 11">Belongs to the peptidase C12 family.</text>
</comment>
<feature type="site" description="Transition state stabilizer" evidence="10">
    <location>
        <position position="86"/>
    </location>
</feature>
<dbReference type="CTD" id="33397"/>
<comment type="function">
    <text evidence="8">Ubiquitin-protein hydrolase is involved both in the processing of ubiquitin precursors and of ubiquitinated proteins. This enzyme is a thiol protease that recognizes and hydrolyzes a peptide bond at the C-terminal glycine of ubiquitin.</text>
</comment>
<evidence type="ECO:0000313" key="13">
    <source>
        <dbReference type="Proteomes" id="UP000192223"/>
    </source>
</evidence>
<dbReference type="PANTHER" id="PTHR10589">
    <property type="entry name" value="UBIQUITIN CARBOXYL-TERMINAL HYDROLASE"/>
    <property type="match status" value="1"/>
</dbReference>
<feature type="domain" description="UCH catalytic" evidence="12">
    <location>
        <begin position="2"/>
        <end position="225"/>
    </location>
</feature>
<dbReference type="EC" id="3.4.19.12" evidence="3 11"/>
<evidence type="ECO:0000256" key="1">
    <source>
        <dbReference type="ARBA" id="ARBA00000707"/>
    </source>
</evidence>
<dbReference type="Pfam" id="PF01088">
    <property type="entry name" value="Peptidase_C12"/>
    <property type="match status" value="1"/>
</dbReference>
<keyword evidence="4 10" id="KW-0645">Protease</keyword>
<dbReference type="InterPro" id="IPR038765">
    <property type="entry name" value="Papain-like_cys_pep_sf"/>
</dbReference>
<dbReference type="RefSeq" id="XP_018319204.1">
    <property type="nucleotide sequence ID" value="XM_018463702.1"/>
</dbReference>
<dbReference type="GO" id="GO:0006511">
    <property type="term" value="P:ubiquitin-dependent protein catabolic process"/>
    <property type="evidence" value="ECO:0007669"/>
    <property type="project" value="UniProtKB-UniRule"/>
</dbReference>
<dbReference type="SUPFAM" id="SSF54001">
    <property type="entry name" value="Cysteine proteinases"/>
    <property type="match status" value="1"/>
</dbReference>
<evidence type="ECO:0000256" key="2">
    <source>
        <dbReference type="ARBA" id="ARBA00009326"/>
    </source>
</evidence>
<dbReference type="InParanoid" id="A0A1W4W4Z9"/>
<evidence type="ECO:0000256" key="9">
    <source>
        <dbReference type="ARBA" id="ARBA00073226"/>
    </source>
</evidence>
<evidence type="ECO:0000313" key="14">
    <source>
        <dbReference type="RefSeq" id="XP_018319204.1"/>
    </source>
</evidence>
<keyword evidence="13" id="KW-1185">Reference proteome</keyword>
<comment type="catalytic activity">
    <reaction evidence="1 10 11">
        <text>Thiol-dependent hydrolysis of ester, thioester, amide, peptide and isopeptide bonds formed by the C-terminal Gly of ubiquitin (a 76-residue protein attached to proteins as an intracellular targeting signal).</text>
        <dbReference type="EC" id="3.4.19.12"/>
    </reaction>
</comment>
<dbReference type="Proteomes" id="UP000192223">
    <property type="component" value="Unplaced"/>
</dbReference>
<name>A0A1W4W4Z9_AGRPL</name>
<dbReference type="GO" id="GO:0005737">
    <property type="term" value="C:cytoplasm"/>
    <property type="evidence" value="ECO:0007669"/>
    <property type="project" value="TreeGrafter"/>
</dbReference>
<dbReference type="InterPro" id="IPR036959">
    <property type="entry name" value="Peptidase_C12_UCH_sf"/>
</dbReference>
<evidence type="ECO:0000256" key="4">
    <source>
        <dbReference type="ARBA" id="ARBA00022670"/>
    </source>
</evidence>
<dbReference type="PROSITE" id="PS52048">
    <property type="entry name" value="UCH_DOMAIN"/>
    <property type="match status" value="1"/>
</dbReference>
<sequence length="228" mass="25485">MAWLPLESNPDVMNKFMQTLGVEDKWSFVDVYGLDGETLQWVPRPVLAVMLLFPCNDKFEEFAKEECEQIKQKGQTISPTVYFMKQFVSNACGTVALIHSIANNLDKINISDGLFKSTLESSINMTPDERGTLLTNTGGGISEIADSLAKEGQTEVSPNMRVYHHFVAFVCKDGSLYELDGRRDFPINRGPSSPEKLLEDAAKICKEYIEREPNEVSFTVMALAASEK</sequence>
<evidence type="ECO:0000256" key="10">
    <source>
        <dbReference type="PROSITE-ProRule" id="PRU01393"/>
    </source>
</evidence>
<dbReference type="AlphaFoldDB" id="A0A1W4W4Z9"/>
<keyword evidence="5 10" id="KW-0833">Ubl conjugation pathway</keyword>
<dbReference type="FunCoup" id="A0A1W4W4Z9">
    <property type="interactions" value="712"/>
</dbReference>
<protein>
    <recommendedName>
        <fullName evidence="9 11">Ubiquitin carboxyl-terminal hydrolase</fullName>
        <ecNumber evidence="3 11">3.4.19.12</ecNumber>
    </recommendedName>
</protein>
<dbReference type="InterPro" id="IPR057254">
    <property type="entry name" value="UCH_AS"/>
</dbReference>
<evidence type="ECO:0000256" key="8">
    <source>
        <dbReference type="ARBA" id="ARBA00055560"/>
    </source>
</evidence>
<evidence type="ECO:0000256" key="7">
    <source>
        <dbReference type="ARBA" id="ARBA00022807"/>
    </source>
</evidence>
<dbReference type="PRINTS" id="PR00707">
    <property type="entry name" value="UBCTHYDRLASE"/>
</dbReference>
<keyword evidence="6 10" id="KW-0378">Hydrolase</keyword>
<dbReference type="KEGG" id="apln:108732750"/>
<dbReference type="PANTHER" id="PTHR10589:SF17">
    <property type="entry name" value="UBIQUITIN CARBOXYL-TERMINAL HYDROLASE"/>
    <property type="match status" value="1"/>
</dbReference>
<dbReference type="PROSITE" id="PS00140">
    <property type="entry name" value="UCH_1"/>
    <property type="match status" value="1"/>
</dbReference>
<dbReference type="OrthoDB" id="427186at2759"/>
<dbReference type="GO" id="GO:0004843">
    <property type="term" value="F:cysteine-type deubiquitinase activity"/>
    <property type="evidence" value="ECO:0007669"/>
    <property type="project" value="UniProtKB-UniRule"/>
</dbReference>
<dbReference type="Gene3D" id="3.40.532.10">
    <property type="entry name" value="Peptidase C12, ubiquitin carboxyl-terminal hydrolase"/>
    <property type="match status" value="1"/>
</dbReference>
<dbReference type="InterPro" id="IPR001578">
    <property type="entry name" value="Peptidase_C12_UCH"/>
</dbReference>
<dbReference type="CDD" id="cd09616">
    <property type="entry name" value="Peptidase_C12_UCH_L1_L3"/>
    <property type="match status" value="1"/>
</dbReference>
<evidence type="ECO:0000256" key="6">
    <source>
        <dbReference type="ARBA" id="ARBA00022801"/>
    </source>
</evidence>
<gene>
    <name evidence="14" type="primary">LOC108732750</name>
</gene>
<feature type="active site" description="Proton donor" evidence="10">
    <location>
        <position position="165"/>
    </location>
</feature>
<feature type="active site" description="Nucleophile" evidence="10">
    <location>
        <position position="92"/>
    </location>
</feature>
<evidence type="ECO:0000259" key="12">
    <source>
        <dbReference type="PROSITE" id="PS52048"/>
    </source>
</evidence>
<evidence type="ECO:0000256" key="3">
    <source>
        <dbReference type="ARBA" id="ARBA00012759"/>
    </source>
</evidence>